<dbReference type="OrthoDB" id="638281at2"/>
<keyword evidence="2" id="KW-1185">Reference proteome</keyword>
<accession>A0A1M5BSD1</accession>
<protein>
    <recommendedName>
        <fullName evidence="3">Lipocalin-like domain-containing protein</fullName>
    </recommendedName>
</protein>
<evidence type="ECO:0000313" key="2">
    <source>
        <dbReference type="Proteomes" id="UP000184048"/>
    </source>
</evidence>
<dbReference type="RefSeq" id="WP_139256433.1">
    <property type="nucleotide sequence ID" value="NZ_FQUU01000011.1"/>
</dbReference>
<dbReference type="AlphaFoldDB" id="A0A1M5BSD1"/>
<dbReference type="EMBL" id="FQUU01000011">
    <property type="protein sequence ID" value="SHF45365.1"/>
    <property type="molecule type" value="Genomic_DNA"/>
</dbReference>
<dbReference type="Proteomes" id="UP000184048">
    <property type="component" value="Unassembled WGS sequence"/>
</dbReference>
<organism evidence="1 2">
    <name type="scientific">Flavisolibacter ginsengisoli DSM 18119</name>
    <dbReference type="NCBI Taxonomy" id="1121884"/>
    <lineage>
        <taxon>Bacteria</taxon>
        <taxon>Pseudomonadati</taxon>
        <taxon>Bacteroidota</taxon>
        <taxon>Chitinophagia</taxon>
        <taxon>Chitinophagales</taxon>
        <taxon>Chitinophagaceae</taxon>
        <taxon>Flavisolibacter</taxon>
    </lineage>
</organism>
<evidence type="ECO:0000313" key="1">
    <source>
        <dbReference type="EMBL" id="SHF45365.1"/>
    </source>
</evidence>
<gene>
    <name evidence="1" type="ORF">SAMN02745131_02656</name>
</gene>
<proteinExistence type="predicted"/>
<name>A0A1M5BSD1_9BACT</name>
<evidence type="ECO:0008006" key="3">
    <source>
        <dbReference type="Google" id="ProtNLM"/>
    </source>
</evidence>
<sequence length="144" mass="16373">MKTISYFLFFLFLLIGATSCKKEKDSSITTKTKTELLTSKTWVYDEYFTNYNQASTLVAYKKGKANNSMDLSLNKVRYNADGTYQETTENGTTLSGTWKFLNGETQTEVTNVMGTFTSNVISLTETSFIWYDQSVGRYGKMIPQ</sequence>
<dbReference type="STRING" id="1121884.SAMN02745131_02656"/>
<reference evidence="1 2" key="1">
    <citation type="submission" date="2016-11" db="EMBL/GenBank/DDBJ databases">
        <authorList>
            <person name="Jaros S."/>
            <person name="Januszkiewicz K."/>
            <person name="Wedrychowicz H."/>
        </authorList>
    </citation>
    <scope>NUCLEOTIDE SEQUENCE [LARGE SCALE GENOMIC DNA]</scope>
    <source>
        <strain evidence="1 2">DSM 18119</strain>
    </source>
</reference>
<dbReference type="PROSITE" id="PS51257">
    <property type="entry name" value="PROKAR_LIPOPROTEIN"/>
    <property type="match status" value="1"/>
</dbReference>